<dbReference type="OMA" id="HRTSKPM"/>
<organism evidence="2 3">
    <name type="scientific">Tetracentron sinense</name>
    <name type="common">Spur-leaf</name>
    <dbReference type="NCBI Taxonomy" id="13715"/>
    <lineage>
        <taxon>Eukaryota</taxon>
        <taxon>Viridiplantae</taxon>
        <taxon>Streptophyta</taxon>
        <taxon>Embryophyta</taxon>
        <taxon>Tracheophyta</taxon>
        <taxon>Spermatophyta</taxon>
        <taxon>Magnoliopsida</taxon>
        <taxon>Trochodendrales</taxon>
        <taxon>Trochodendraceae</taxon>
        <taxon>Tetracentron</taxon>
    </lineage>
</organism>
<dbReference type="Pfam" id="PF03080">
    <property type="entry name" value="Neprosin"/>
    <property type="match status" value="1"/>
</dbReference>
<reference evidence="2 3" key="1">
    <citation type="submission" date="2020-04" db="EMBL/GenBank/DDBJ databases">
        <title>Plant Genome Project.</title>
        <authorList>
            <person name="Zhang R.-G."/>
        </authorList>
    </citation>
    <scope>NUCLEOTIDE SEQUENCE [LARGE SCALE GENOMIC DNA]</scope>
    <source>
        <strain evidence="2">YNK0</strain>
        <tissue evidence="2">Leaf</tissue>
    </source>
</reference>
<dbReference type="InterPro" id="IPR004314">
    <property type="entry name" value="Neprosin"/>
</dbReference>
<accession>A0A834ZGX0</accession>
<feature type="domain" description="Neprosin PEP catalytic" evidence="1">
    <location>
        <begin position="151"/>
        <end position="405"/>
    </location>
</feature>
<dbReference type="InterPro" id="IPR053168">
    <property type="entry name" value="Glutamic_endopeptidase"/>
</dbReference>
<dbReference type="PROSITE" id="PS52045">
    <property type="entry name" value="NEPROSIN_PEP_CD"/>
    <property type="match status" value="1"/>
</dbReference>
<gene>
    <name evidence="2" type="ORF">HHK36_006254</name>
</gene>
<evidence type="ECO:0000259" key="1">
    <source>
        <dbReference type="PROSITE" id="PS52045"/>
    </source>
</evidence>
<dbReference type="PANTHER" id="PTHR31589:SF221">
    <property type="entry name" value="LIGASE, PUTATIVE (DUF239)-RELATED"/>
    <property type="match status" value="1"/>
</dbReference>
<protein>
    <recommendedName>
        <fullName evidence="1">Neprosin PEP catalytic domain-containing protein</fullName>
    </recommendedName>
</protein>
<sequence>MATIIEFVRCVLLSVVIAFVLLSVLIARTLSHGFVEGRRNIEVKDRELVRHKAAVKSIESEDGDVIDCVDIYKQPAFDHPLLKNHKIQMKPSLYPIGMKAFNYTVEIIQPWHESGQCPRGTIPIKRTRKCVFPRAAPLSSQEIKIGRNTTEITAGVHEYAALYVEGKKYYGAQASINLRNPKVEQDYEMTLSQIWVIGGRSETLNTAEAGLMVYPHIYGDSQTRLFLYWTSDNYVSTGCYNLDCPGFVQTNGDFAMGSIIRPVSNYGVQQLALSFTIFKDKRSGNWWLLVQGKLLGYWPSSIYTTLAGGASAVSWGGEIFNTKSQGHHTSTQMGSGHFPHEGYWKSSYFRNLGVVDASDTIRDPVDLVPIISNTLCYDLQIQENKNTDYGYYFYYGGPGYSQQCP</sequence>
<dbReference type="AlphaFoldDB" id="A0A834ZGX0"/>
<evidence type="ECO:0000313" key="2">
    <source>
        <dbReference type="EMBL" id="KAF8407129.1"/>
    </source>
</evidence>
<dbReference type="OrthoDB" id="1858978at2759"/>
<dbReference type="PANTHER" id="PTHR31589">
    <property type="entry name" value="PROTEIN, PUTATIVE (DUF239)-RELATED-RELATED"/>
    <property type="match status" value="1"/>
</dbReference>
<dbReference type="Pfam" id="PF14365">
    <property type="entry name" value="Neprosin_AP"/>
    <property type="match status" value="1"/>
</dbReference>
<dbReference type="InterPro" id="IPR025521">
    <property type="entry name" value="Neprosin_propep"/>
</dbReference>
<dbReference type="Gene3D" id="3.90.1320.10">
    <property type="entry name" value="Outer-capsid protein sigma 3, large lobe"/>
    <property type="match status" value="1"/>
</dbReference>
<proteinExistence type="predicted"/>
<comment type="caution">
    <text evidence="2">The sequence shown here is derived from an EMBL/GenBank/DDBJ whole genome shotgun (WGS) entry which is preliminary data.</text>
</comment>
<keyword evidence="3" id="KW-1185">Reference proteome</keyword>
<dbReference type="Proteomes" id="UP000655225">
    <property type="component" value="Unassembled WGS sequence"/>
</dbReference>
<name>A0A834ZGX0_TETSI</name>
<dbReference type="EMBL" id="JABCRI010000004">
    <property type="protein sequence ID" value="KAF8407129.1"/>
    <property type="molecule type" value="Genomic_DNA"/>
</dbReference>
<evidence type="ECO:0000313" key="3">
    <source>
        <dbReference type="Proteomes" id="UP000655225"/>
    </source>
</evidence>